<dbReference type="EMBL" id="NGNV01000005">
    <property type="protein sequence ID" value="OYR88778.1"/>
    <property type="molecule type" value="Genomic_DNA"/>
</dbReference>
<accession>A0A256LH75</accession>
<dbReference type="Proteomes" id="UP000215828">
    <property type="component" value="Unassembled WGS sequence"/>
</dbReference>
<reference evidence="4 5" key="3">
    <citation type="submission" date="2017-09" db="EMBL/GenBank/DDBJ databases">
        <title>Tripartite evolution among Lactobacillus johnsonii, Lactobacillus taiwanensis, Lactobacillus reuteri and their rodent host.</title>
        <authorList>
            <person name="Wang T."/>
            <person name="Knowles S."/>
            <person name="Cheng C."/>
        </authorList>
    </citation>
    <scope>NUCLEOTIDE SEQUENCE [LARGE SCALE GENOMIC DNA]</scope>
    <source>
        <strain evidence="3 4">609q</strain>
        <strain evidence="2 5">609u</strain>
    </source>
</reference>
<dbReference type="PROSITE" id="PS50943">
    <property type="entry name" value="HTH_CROC1"/>
    <property type="match status" value="1"/>
</dbReference>
<dbReference type="Pfam" id="PF01381">
    <property type="entry name" value="HTH_3"/>
    <property type="match status" value="1"/>
</dbReference>
<evidence type="ECO:0000259" key="1">
    <source>
        <dbReference type="PROSITE" id="PS50943"/>
    </source>
</evidence>
<evidence type="ECO:0000313" key="2">
    <source>
        <dbReference type="EMBL" id="OYR88778.1"/>
    </source>
</evidence>
<gene>
    <name evidence="2" type="ORF">CBF53_01785</name>
    <name evidence="3" type="ORF">CBF70_02610</name>
</gene>
<reference evidence="2" key="2">
    <citation type="submission" date="2017-05" db="EMBL/GenBank/DDBJ databases">
        <authorList>
            <person name="Lin X.B."/>
            <person name="Stothard P."/>
            <person name="Tasseva G."/>
            <person name="Walter J."/>
        </authorList>
    </citation>
    <scope>NUCLEOTIDE SEQUENCE</scope>
    <source>
        <strain evidence="2">609u</strain>
    </source>
</reference>
<reference evidence="3 4" key="1">
    <citation type="submission" date="2017-04" db="EMBL/GenBank/DDBJ databases">
        <authorList>
            <person name="Afonso C.L."/>
            <person name="Miller P.J."/>
            <person name="Scott M.A."/>
            <person name="Spackman E."/>
            <person name="Goraichik I."/>
            <person name="Dimitrov K.M."/>
            <person name="Suarez D.L."/>
            <person name="Swayne D.E."/>
        </authorList>
    </citation>
    <scope>NUCLEOTIDE SEQUENCE [LARGE SCALE GENOMIC DNA]</scope>
    <source>
        <strain evidence="3 4">609q</strain>
    </source>
</reference>
<dbReference type="Gene3D" id="1.10.260.40">
    <property type="entry name" value="lambda repressor-like DNA-binding domains"/>
    <property type="match status" value="1"/>
</dbReference>
<sequence length="268" mass="30951">MNIGEALKQYRTSAGLTQKEFTQNILSPAHYSKIERNLHEISANDLLELLNQNKIPYSDFFSSLDQSNINVSDEKLSNQLLFAYYDRDLDKAKEIYTQINTSNDDLLKLQAQLILNTLQSGRHKFPKNKDKIIQKIFSGNHWLKDANKISILSTFIEVLNPLDLPFFLNQIYHKYQNNLGKQTLQIQESVASFCINYLYSASQNQDIGSANKAIQLLTQLVEYPELGIDKILGYYYHCYFTNQKEQLKTIITILKKSNLSKTIDILPQ</sequence>
<keyword evidence="5" id="KW-1185">Reference proteome</keyword>
<protein>
    <submittedName>
        <fullName evidence="3">Transcriptional regulator</fullName>
    </submittedName>
</protein>
<dbReference type="RefSeq" id="WP_094495763.1">
    <property type="nucleotide sequence ID" value="NZ_NGNV01000005.1"/>
</dbReference>
<dbReference type="InterPro" id="IPR010982">
    <property type="entry name" value="Lambda_DNA-bd_dom_sf"/>
</dbReference>
<comment type="caution">
    <text evidence="3">The sequence shown here is derived from an EMBL/GenBank/DDBJ whole genome shotgun (WGS) entry which is preliminary data.</text>
</comment>
<name>A0A256LH75_9LACO</name>
<dbReference type="SMART" id="SM00530">
    <property type="entry name" value="HTH_XRE"/>
    <property type="match status" value="1"/>
</dbReference>
<dbReference type="GO" id="GO:0003677">
    <property type="term" value="F:DNA binding"/>
    <property type="evidence" value="ECO:0007669"/>
    <property type="project" value="InterPro"/>
</dbReference>
<dbReference type="CDD" id="cd00093">
    <property type="entry name" value="HTH_XRE"/>
    <property type="match status" value="1"/>
</dbReference>
<dbReference type="InterPro" id="IPR001387">
    <property type="entry name" value="Cro/C1-type_HTH"/>
</dbReference>
<feature type="domain" description="HTH cro/C1-type" evidence="1">
    <location>
        <begin position="7"/>
        <end position="60"/>
    </location>
</feature>
<dbReference type="SUPFAM" id="SSF47413">
    <property type="entry name" value="lambda repressor-like DNA-binding domains"/>
    <property type="match status" value="1"/>
</dbReference>
<evidence type="ECO:0000313" key="3">
    <source>
        <dbReference type="EMBL" id="OYR92801.1"/>
    </source>
</evidence>
<dbReference type="EMBL" id="NGNX01000007">
    <property type="protein sequence ID" value="OYR92801.1"/>
    <property type="molecule type" value="Genomic_DNA"/>
</dbReference>
<evidence type="ECO:0000313" key="4">
    <source>
        <dbReference type="Proteomes" id="UP000215828"/>
    </source>
</evidence>
<dbReference type="InterPro" id="IPR053163">
    <property type="entry name" value="HTH-type_regulator_Rgg"/>
</dbReference>
<dbReference type="AlphaFoldDB" id="A0A256LH75"/>
<evidence type="ECO:0000313" key="5">
    <source>
        <dbReference type="Proteomes" id="UP000216316"/>
    </source>
</evidence>
<proteinExistence type="predicted"/>
<dbReference type="PANTHER" id="PTHR37038">
    <property type="entry name" value="TRANSCRIPTIONAL REGULATOR-RELATED"/>
    <property type="match status" value="1"/>
</dbReference>
<dbReference type="Proteomes" id="UP000216316">
    <property type="component" value="Unassembled WGS sequence"/>
</dbReference>
<organism evidence="3 4">
    <name type="scientific">Lactobacillus taiwanensis</name>
    <dbReference type="NCBI Taxonomy" id="508451"/>
    <lineage>
        <taxon>Bacteria</taxon>
        <taxon>Bacillati</taxon>
        <taxon>Bacillota</taxon>
        <taxon>Bacilli</taxon>
        <taxon>Lactobacillales</taxon>
        <taxon>Lactobacillaceae</taxon>
        <taxon>Lactobacillus</taxon>
    </lineage>
</organism>